<evidence type="ECO:0000259" key="7">
    <source>
        <dbReference type="PROSITE" id="PS50113"/>
    </source>
</evidence>
<dbReference type="PROSITE" id="PS50887">
    <property type="entry name" value="GGDEF"/>
    <property type="match status" value="1"/>
</dbReference>
<evidence type="ECO:0000256" key="2">
    <source>
        <dbReference type="ARBA" id="ARBA00022723"/>
    </source>
</evidence>
<evidence type="ECO:0000259" key="9">
    <source>
        <dbReference type="PROSITE" id="PS50887"/>
    </source>
</evidence>
<dbReference type="InterPro" id="IPR013767">
    <property type="entry name" value="PAS_fold"/>
</dbReference>
<evidence type="ECO:0000256" key="1">
    <source>
        <dbReference type="ARBA" id="ARBA00022714"/>
    </source>
</evidence>
<dbReference type="CDD" id="cd01949">
    <property type="entry name" value="GGDEF"/>
    <property type="match status" value="1"/>
</dbReference>
<evidence type="ECO:0000256" key="5">
    <source>
        <dbReference type="SAM" id="Coils"/>
    </source>
</evidence>
<feature type="domain" description="PAC" evidence="7">
    <location>
        <begin position="385"/>
        <end position="437"/>
    </location>
</feature>
<keyword evidence="3" id="KW-0408">Iron</keyword>
<dbReference type="CDD" id="cd00130">
    <property type="entry name" value="PAS"/>
    <property type="match status" value="2"/>
</dbReference>
<dbReference type="SMART" id="SM00091">
    <property type="entry name" value="PAS"/>
    <property type="match status" value="2"/>
</dbReference>
<dbReference type="PROSITE" id="PS50113">
    <property type="entry name" value="PAC"/>
    <property type="match status" value="1"/>
</dbReference>
<dbReference type="SMART" id="SM00086">
    <property type="entry name" value="PAC"/>
    <property type="match status" value="1"/>
</dbReference>
<evidence type="ECO:0000313" key="12">
    <source>
        <dbReference type="Proteomes" id="UP001524499"/>
    </source>
</evidence>
<dbReference type="InterPro" id="IPR035919">
    <property type="entry name" value="EAL_sf"/>
</dbReference>
<sequence length="865" mass="96547">MSQPIANTALAVIEALKILDSAGPPRWAGRLQLPGRQRPLDILLFNLDGEYRAVPARCPHQGYDLSACPLRNGDTLNCPAHGHRVSLKTDGYPVTALDGQFFVSLDDVERLQAVAPTGDESSRTVQQLREEVEQLRLANLKQERQILVITQTMDAMLSETEAQKIALKKRVGQQQALSRFVESVMDTMDDLLLVIDQSGQIRRLNAAVTRELGYGEAELLGVRIDDLLPAAELRQLAEQLPSLPWPLNSVLLETIRLNGRYSGEHHLLGKVPLAQQPVYWLNSSLLHSAQGKFEGAVLTALDISELKNRKAQLRLSDKVFENSGEAIFITDPRGTILEVNAAFCAITGYQRHEVLGQNTRLLKSHLHDQAFYDQLWQSLLNQGYWKGEVWDRRKNGEFCPMLTSINAVTDEQGRLTHYVAIATDISYQKQTEQDLKQLAYYDMLTKLPNRALFKDRLEQEMLLAERNQSRIALFFLDLDHFKVINDTLGHWAGDCLLQIVASRIQSCLRKSDTVSRLSGDEFTIILPGLTGISVATELAQQLIEVMEGPVQLNEHEVYIGVSIGIAVFPDDGEDFYTLTKHADTAMYVSKSKGRGTFHYFEASMNAAAQQRLLLENALRMAIEQEEFQLYYQPKAFCADGGLCGAEALIRWRRPGIGMMPPDAFIGIAEETGLIVPLGKWILKTACLQAKVWAGGRAGFRVAINLSPRQLLAEDFIAVLDDILSRTGVEPGWIELEITESLVMHDVDKATDLLRQIRRRGIHVAMDDFGTGYSSLSYLKLLPIQTLKIDRSFIKAYAGDPASNEAAFIKTIVSLGQILGITVVAEGVENQFQLALLQSCGCHVYQGYYLAPPLSADEFQCAWIDR</sequence>
<feature type="domain" description="EAL" evidence="8">
    <location>
        <begin position="611"/>
        <end position="865"/>
    </location>
</feature>
<evidence type="ECO:0000259" key="8">
    <source>
        <dbReference type="PROSITE" id="PS50883"/>
    </source>
</evidence>
<keyword evidence="1" id="KW-0001">2Fe-2S</keyword>
<dbReference type="SMART" id="SM00052">
    <property type="entry name" value="EAL"/>
    <property type="match status" value="1"/>
</dbReference>
<dbReference type="SUPFAM" id="SSF50022">
    <property type="entry name" value="ISP domain"/>
    <property type="match status" value="1"/>
</dbReference>
<gene>
    <name evidence="11" type="ORF">NP590_06820</name>
</gene>
<dbReference type="CDD" id="cd01948">
    <property type="entry name" value="EAL"/>
    <property type="match status" value="1"/>
</dbReference>
<dbReference type="InterPro" id="IPR029787">
    <property type="entry name" value="Nucleotide_cyclase"/>
</dbReference>
<dbReference type="PANTHER" id="PTHR44757:SF2">
    <property type="entry name" value="BIOFILM ARCHITECTURE MAINTENANCE PROTEIN MBAA"/>
    <property type="match status" value="1"/>
</dbReference>
<keyword evidence="2" id="KW-0479">Metal-binding</keyword>
<dbReference type="Pfam" id="PF00563">
    <property type="entry name" value="EAL"/>
    <property type="match status" value="1"/>
</dbReference>
<dbReference type="Pfam" id="PF00989">
    <property type="entry name" value="PAS"/>
    <property type="match status" value="1"/>
</dbReference>
<dbReference type="InterPro" id="IPR043128">
    <property type="entry name" value="Rev_trsase/Diguanyl_cyclase"/>
</dbReference>
<evidence type="ECO:0000259" key="10">
    <source>
        <dbReference type="PROSITE" id="PS51296"/>
    </source>
</evidence>
<dbReference type="SUPFAM" id="SSF141868">
    <property type="entry name" value="EAL domain-like"/>
    <property type="match status" value="1"/>
</dbReference>
<dbReference type="Pfam" id="PF00990">
    <property type="entry name" value="GGDEF"/>
    <property type="match status" value="1"/>
</dbReference>
<proteinExistence type="predicted"/>
<evidence type="ECO:0000256" key="3">
    <source>
        <dbReference type="ARBA" id="ARBA00023004"/>
    </source>
</evidence>
<keyword evidence="5" id="KW-0175">Coiled coil</keyword>
<dbReference type="EMBL" id="JANIBJ010000010">
    <property type="protein sequence ID" value="MCQ8103810.1"/>
    <property type="molecule type" value="Genomic_DNA"/>
</dbReference>
<feature type="domain" description="PAS" evidence="6">
    <location>
        <begin position="177"/>
        <end position="221"/>
    </location>
</feature>
<evidence type="ECO:0000256" key="4">
    <source>
        <dbReference type="ARBA" id="ARBA00023014"/>
    </source>
</evidence>
<dbReference type="InterPro" id="IPR000700">
    <property type="entry name" value="PAS-assoc_C"/>
</dbReference>
<evidence type="ECO:0000259" key="6">
    <source>
        <dbReference type="PROSITE" id="PS50112"/>
    </source>
</evidence>
<name>A0ABT1TEC0_9GAMM</name>
<dbReference type="Gene3D" id="3.30.450.20">
    <property type="entry name" value="PAS domain"/>
    <property type="match status" value="2"/>
</dbReference>
<feature type="coiled-coil region" evidence="5">
    <location>
        <begin position="118"/>
        <end position="145"/>
    </location>
</feature>
<dbReference type="SUPFAM" id="SSF55785">
    <property type="entry name" value="PYP-like sensor domain (PAS domain)"/>
    <property type="match status" value="2"/>
</dbReference>
<dbReference type="Pfam" id="PF13188">
    <property type="entry name" value="PAS_8"/>
    <property type="match status" value="1"/>
</dbReference>
<dbReference type="InterPro" id="IPR052155">
    <property type="entry name" value="Biofilm_reg_signaling"/>
</dbReference>
<dbReference type="PROSITE" id="PS51296">
    <property type="entry name" value="RIESKE"/>
    <property type="match status" value="1"/>
</dbReference>
<organism evidence="11 12">
    <name type="scientific">Methylomonas subterranea</name>
    <dbReference type="NCBI Taxonomy" id="2952225"/>
    <lineage>
        <taxon>Bacteria</taxon>
        <taxon>Pseudomonadati</taxon>
        <taxon>Pseudomonadota</taxon>
        <taxon>Gammaproteobacteria</taxon>
        <taxon>Methylococcales</taxon>
        <taxon>Methylococcaceae</taxon>
        <taxon>Methylomonas</taxon>
    </lineage>
</organism>
<reference evidence="11 12" key="1">
    <citation type="submission" date="2022-07" db="EMBL/GenBank/DDBJ databases">
        <title>Methylomonas rivi sp. nov., Methylomonas rosea sp. nov., Methylomonas aureus sp. nov. and Methylomonas subterranea sp. nov., four novel methanotrophs isolated from a freshwater creek and the deep terrestrial subsurface.</title>
        <authorList>
            <person name="Abin C."/>
            <person name="Sankaranarayanan K."/>
            <person name="Garner C."/>
            <person name="Sindelar R."/>
            <person name="Kotary K."/>
            <person name="Garner R."/>
            <person name="Barclay S."/>
            <person name="Lawson P."/>
            <person name="Krumholz L."/>
        </authorList>
    </citation>
    <scope>NUCLEOTIDE SEQUENCE [LARGE SCALE GENOMIC DNA]</scope>
    <source>
        <strain evidence="11 12">SURF-2</strain>
    </source>
</reference>
<dbReference type="RefSeq" id="WP_256601553.1">
    <property type="nucleotide sequence ID" value="NZ_JANIBJ010000010.1"/>
</dbReference>
<dbReference type="Gene3D" id="2.102.10.10">
    <property type="entry name" value="Rieske [2Fe-2S] iron-sulphur domain"/>
    <property type="match status" value="1"/>
</dbReference>
<dbReference type="PROSITE" id="PS50112">
    <property type="entry name" value="PAS"/>
    <property type="match status" value="2"/>
</dbReference>
<dbReference type="NCBIfam" id="TIGR00229">
    <property type="entry name" value="sensory_box"/>
    <property type="match status" value="2"/>
</dbReference>
<feature type="domain" description="GGDEF" evidence="9">
    <location>
        <begin position="469"/>
        <end position="602"/>
    </location>
</feature>
<keyword evidence="12" id="KW-1185">Reference proteome</keyword>
<comment type="caution">
    <text evidence="11">The sequence shown here is derived from an EMBL/GenBank/DDBJ whole genome shotgun (WGS) entry which is preliminary data.</text>
</comment>
<keyword evidence="4" id="KW-0411">Iron-sulfur</keyword>
<dbReference type="SMART" id="SM00267">
    <property type="entry name" value="GGDEF"/>
    <property type="match status" value="1"/>
</dbReference>
<accession>A0ABT1TEC0</accession>
<dbReference type="InterPro" id="IPR000014">
    <property type="entry name" value="PAS"/>
</dbReference>
<dbReference type="NCBIfam" id="TIGR00254">
    <property type="entry name" value="GGDEF"/>
    <property type="match status" value="1"/>
</dbReference>
<evidence type="ECO:0000313" key="11">
    <source>
        <dbReference type="EMBL" id="MCQ8103810.1"/>
    </source>
</evidence>
<dbReference type="InterPro" id="IPR000160">
    <property type="entry name" value="GGDEF_dom"/>
</dbReference>
<dbReference type="InterPro" id="IPR001610">
    <property type="entry name" value="PAC"/>
</dbReference>
<dbReference type="PROSITE" id="PS50883">
    <property type="entry name" value="EAL"/>
    <property type="match status" value="1"/>
</dbReference>
<dbReference type="Proteomes" id="UP001524499">
    <property type="component" value="Unassembled WGS sequence"/>
</dbReference>
<dbReference type="InterPro" id="IPR017941">
    <property type="entry name" value="Rieske_2Fe-2S"/>
</dbReference>
<dbReference type="Gene3D" id="3.20.20.450">
    <property type="entry name" value="EAL domain"/>
    <property type="match status" value="1"/>
</dbReference>
<dbReference type="Pfam" id="PF00355">
    <property type="entry name" value="Rieske"/>
    <property type="match status" value="1"/>
</dbReference>
<feature type="domain" description="Rieske" evidence="10">
    <location>
        <begin position="25"/>
        <end position="103"/>
    </location>
</feature>
<dbReference type="InterPro" id="IPR035965">
    <property type="entry name" value="PAS-like_dom_sf"/>
</dbReference>
<dbReference type="InterPro" id="IPR001633">
    <property type="entry name" value="EAL_dom"/>
</dbReference>
<protein>
    <submittedName>
        <fullName evidence="11">EAL domain-containing protein</fullName>
    </submittedName>
</protein>
<dbReference type="Gene3D" id="3.30.70.270">
    <property type="match status" value="1"/>
</dbReference>
<dbReference type="PANTHER" id="PTHR44757">
    <property type="entry name" value="DIGUANYLATE CYCLASE DGCP"/>
    <property type="match status" value="1"/>
</dbReference>
<dbReference type="InterPro" id="IPR036922">
    <property type="entry name" value="Rieske_2Fe-2S_sf"/>
</dbReference>
<dbReference type="SUPFAM" id="SSF55073">
    <property type="entry name" value="Nucleotide cyclase"/>
    <property type="match status" value="1"/>
</dbReference>
<feature type="domain" description="PAS" evidence="6">
    <location>
        <begin position="312"/>
        <end position="383"/>
    </location>
</feature>